<reference evidence="3" key="1">
    <citation type="submission" date="2018-06" db="EMBL/GenBank/DDBJ databases">
        <authorList>
            <person name="Zhirakovskaya E."/>
        </authorList>
    </citation>
    <scope>NUCLEOTIDE SEQUENCE</scope>
</reference>
<sequence>MIRIHIKNGHVIDPANSIDAKNDVYIEHGKIVSVGNKPEQFTAEQTIDANDKYVIPGLVDLSARCREPGESHKGSIASETRAAAHGGITTLCLPPDTNPVIDTPAVMELIHQRTEKANNAKVVMLGALTKNLNNEQLSEIATLKAAGCVGISNADSLISNTSILRHAMEYVATHDLTLFLNPQDSYLTENGCVHEGEISIRLGLIGIPTTAETIAVARDLLLIEQTGVRAHFCQLSSAPAVQLIADAIERGLPISADVSAHQLHLTEHDIGFFDPNYHVYPPLRSERDKTGLRQAVKDQIISAICSDHQPHDVDAKLAPFAESEPGISSLETLLPLSLRLVNDGILNLPQLIACLTKQPATILGIDAGCLGVGKAADICIFDANAHWTFNTDSMISHGHNSPFNGWDMTGKVCYTLLNGAITYQADNNHD</sequence>
<dbReference type="CDD" id="cd01317">
    <property type="entry name" value="DHOase_IIa"/>
    <property type="match status" value="1"/>
</dbReference>
<dbReference type="GO" id="GO:0046872">
    <property type="term" value="F:metal ion binding"/>
    <property type="evidence" value="ECO:0007669"/>
    <property type="project" value="InterPro"/>
</dbReference>
<dbReference type="PANTHER" id="PTHR43668">
    <property type="entry name" value="ALLANTOINASE"/>
    <property type="match status" value="1"/>
</dbReference>
<dbReference type="InterPro" id="IPR024403">
    <property type="entry name" value="DHOase_cat"/>
</dbReference>
<dbReference type="NCBIfam" id="TIGR00857">
    <property type="entry name" value="pyrC_multi"/>
    <property type="match status" value="1"/>
</dbReference>
<keyword evidence="3" id="KW-0378">Hydrolase</keyword>
<dbReference type="Pfam" id="PF12890">
    <property type="entry name" value="DHOase"/>
    <property type="match status" value="1"/>
</dbReference>
<dbReference type="InterPro" id="IPR004722">
    <property type="entry name" value="DHOase"/>
</dbReference>
<dbReference type="SUPFAM" id="SSF51338">
    <property type="entry name" value="Composite domain of metallo-dependent hydrolases"/>
    <property type="match status" value="1"/>
</dbReference>
<organism evidence="3">
    <name type="scientific">hydrothermal vent metagenome</name>
    <dbReference type="NCBI Taxonomy" id="652676"/>
    <lineage>
        <taxon>unclassified sequences</taxon>
        <taxon>metagenomes</taxon>
        <taxon>ecological metagenomes</taxon>
    </lineage>
</organism>
<dbReference type="EMBL" id="UOFS01000012">
    <property type="protein sequence ID" value="VAW92475.1"/>
    <property type="molecule type" value="Genomic_DNA"/>
</dbReference>
<dbReference type="InterPro" id="IPR050138">
    <property type="entry name" value="DHOase/Allantoinase_Hydrolase"/>
</dbReference>
<dbReference type="InterPro" id="IPR032466">
    <property type="entry name" value="Metal_Hydrolase"/>
</dbReference>
<proteinExistence type="predicted"/>
<gene>
    <name evidence="3" type="ORF">MNBD_GAMMA22-345</name>
</gene>
<evidence type="ECO:0000256" key="1">
    <source>
        <dbReference type="ARBA" id="ARBA00022975"/>
    </source>
</evidence>
<dbReference type="GO" id="GO:0004038">
    <property type="term" value="F:allantoinase activity"/>
    <property type="evidence" value="ECO:0007669"/>
    <property type="project" value="TreeGrafter"/>
</dbReference>
<dbReference type="AlphaFoldDB" id="A0A3B0ZGD2"/>
<evidence type="ECO:0000259" key="2">
    <source>
        <dbReference type="Pfam" id="PF12890"/>
    </source>
</evidence>
<dbReference type="Gene3D" id="3.20.20.140">
    <property type="entry name" value="Metal-dependent hydrolases"/>
    <property type="match status" value="1"/>
</dbReference>
<accession>A0A3B0ZGD2</accession>
<name>A0A3B0ZGD2_9ZZZZ</name>
<evidence type="ECO:0000313" key="3">
    <source>
        <dbReference type="EMBL" id="VAW92475.1"/>
    </source>
</evidence>
<dbReference type="GO" id="GO:0005737">
    <property type="term" value="C:cytoplasm"/>
    <property type="evidence" value="ECO:0007669"/>
    <property type="project" value="TreeGrafter"/>
</dbReference>
<protein>
    <submittedName>
        <fullName evidence="3">Dihydroorotase</fullName>
        <ecNumber evidence="3">3.5.2.3</ecNumber>
    </submittedName>
</protein>
<dbReference type="PANTHER" id="PTHR43668:SF2">
    <property type="entry name" value="ALLANTOINASE"/>
    <property type="match status" value="1"/>
</dbReference>
<feature type="domain" description="Dihydroorotase catalytic" evidence="2">
    <location>
        <begin position="52"/>
        <end position="237"/>
    </location>
</feature>
<dbReference type="GO" id="GO:0006145">
    <property type="term" value="P:purine nucleobase catabolic process"/>
    <property type="evidence" value="ECO:0007669"/>
    <property type="project" value="TreeGrafter"/>
</dbReference>
<dbReference type="EC" id="3.5.2.3" evidence="3"/>
<dbReference type="Gene3D" id="2.30.40.10">
    <property type="entry name" value="Urease, subunit C, domain 1"/>
    <property type="match status" value="1"/>
</dbReference>
<dbReference type="SUPFAM" id="SSF51556">
    <property type="entry name" value="Metallo-dependent hydrolases"/>
    <property type="match status" value="1"/>
</dbReference>
<dbReference type="InterPro" id="IPR011059">
    <property type="entry name" value="Metal-dep_hydrolase_composite"/>
</dbReference>
<keyword evidence="1" id="KW-0665">Pyrimidine biosynthesis</keyword>
<dbReference type="GO" id="GO:0004151">
    <property type="term" value="F:dihydroorotase activity"/>
    <property type="evidence" value="ECO:0007669"/>
    <property type="project" value="UniProtKB-EC"/>
</dbReference>
<dbReference type="GO" id="GO:0006221">
    <property type="term" value="P:pyrimidine nucleotide biosynthetic process"/>
    <property type="evidence" value="ECO:0007669"/>
    <property type="project" value="UniProtKB-KW"/>
</dbReference>
<dbReference type="NCBIfam" id="NF005791">
    <property type="entry name" value="PRK07627.1"/>
    <property type="match status" value="1"/>
</dbReference>